<name>A0A3B0W4J8_9ZZZZ</name>
<reference evidence="1" key="1">
    <citation type="submission" date="2018-06" db="EMBL/GenBank/DDBJ databases">
        <authorList>
            <person name="Zhirakovskaya E."/>
        </authorList>
    </citation>
    <scope>NUCLEOTIDE SEQUENCE</scope>
</reference>
<gene>
    <name evidence="1" type="ORF">MNBD_GAMMA02-156</name>
</gene>
<dbReference type="GO" id="GO:0008237">
    <property type="term" value="F:metallopeptidase activity"/>
    <property type="evidence" value="ECO:0007669"/>
    <property type="project" value="InterPro"/>
</dbReference>
<dbReference type="InterPro" id="IPR024079">
    <property type="entry name" value="MetalloPept_cat_dom_sf"/>
</dbReference>
<dbReference type="PANTHER" id="PTHR41775:SF1">
    <property type="entry name" value="PEPTIDASE M6-LIKE DOMAIN-CONTAINING PROTEIN"/>
    <property type="match status" value="1"/>
</dbReference>
<dbReference type="PANTHER" id="PTHR41775">
    <property type="entry name" value="SECRETED PROTEIN-RELATED"/>
    <property type="match status" value="1"/>
</dbReference>
<dbReference type="EMBL" id="UOFA01000214">
    <property type="protein sequence ID" value="VAW45647.1"/>
    <property type="molecule type" value="Genomic_DNA"/>
</dbReference>
<evidence type="ECO:0000313" key="1">
    <source>
        <dbReference type="EMBL" id="VAW45647.1"/>
    </source>
</evidence>
<organism evidence="1">
    <name type="scientific">hydrothermal vent metagenome</name>
    <dbReference type="NCBI Taxonomy" id="652676"/>
    <lineage>
        <taxon>unclassified sequences</taxon>
        <taxon>metagenomes</taxon>
        <taxon>ecological metagenomes</taxon>
    </lineage>
</organism>
<proteinExistence type="predicted"/>
<protein>
    <submittedName>
        <fullName evidence="1">Uncharacterized protein</fullName>
    </submittedName>
</protein>
<accession>A0A3B0W4J8</accession>
<dbReference type="Gene3D" id="3.40.390.10">
    <property type="entry name" value="Collagenase (Catalytic Domain)"/>
    <property type="match status" value="1"/>
</dbReference>
<dbReference type="SUPFAM" id="SSF55486">
    <property type="entry name" value="Metalloproteases ('zincins'), catalytic domain"/>
    <property type="match status" value="1"/>
</dbReference>
<sequence length="498" mass="55891">MRRIARYLTIIMGNFDKIQLFRSRLFFLGQALITNYKTKIRVIVMKYICLMLLLTTSVLAAKERVEGVLMFEYGDSFDGTQHHQQLYLQTVDEKIFLNSSQAFKERMPIHQWTGKQVSVLFKAEKLSVDGSKFIQSIELLEGEAQKGGLVLGSQKWISLLCKFSDKSAEPENLSYFQDMYANTPAGLDHYWREVSYNTANVAGSMAVDWVDLPSTHTTYIPTPGSGTSSDILDLLFDDCTDAADSLVDFTDDFVGINMMFNDVLNCCAWGGGRNATLDGQSQSWQVTWNPPWAFGDEAVIAHEMGHGMGLPHSNNSDGDNNPYDSPWDVMSWATGYAVNDSVYGRLGKHINMYHKYRLGWVDDADGFTAAPDTNTIKRINWTPMTTTANEKFVRIPLSDGTSYYIEARQESGQYESNIVDTALIIHHVDTGRSEPAWVVDADNPPADAANTEGVMWKAGEIFSDPIDGYKIEVLSQVTNGFRIRIIGSDDLIFRDGYE</sequence>
<dbReference type="AlphaFoldDB" id="A0A3B0W4J8"/>